<reference evidence="2 3" key="1">
    <citation type="submission" date="2013-07" db="EMBL/GenBank/DDBJ databases">
        <authorList>
            <person name="Stoco P.H."/>
            <person name="Wagner G."/>
            <person name="Gerber A."/>
            <person name="Zaha A."/>
            <person name="Thompson C."/>
            <person name="Bartholomeu D.C."/>
            <person name="Luckemeyer D.D."/>
            <person name="Bahia D."/>
            <person name="Loreto E."/>
            <person name="Prestes E.B."/>
            <person name="Lima F.M."/>
            <person name="Rodrigues-Luiz G."/>
            <person name="Vallejo G.A."/>
            <person name="Filho J.F."/>
            <person name="Monteiro K.M."/>
            <person name="Tyler K.M."/>
            <person name="de Almeida L.G."/>
            <person name="Ortiz M.F."/>
            <person name="Siervo M.A."/>
            <person name="de Moraes M.H."/>
            <person name="Cunha O.L."/>
            <person name="Mendonca-Neto R."/>
            <person name="Silva R."/>
            <person name="Teixeira S.M."/>
            <person name="Murta S.M."/>
            <person name="Sincero T.C."/>
            <person name="Mendes T.A."/>
            <person name="Urmenyi T.P."/>
            <person name="Silva V.G."/>
            <person name="da Rocha W.D."/>
            <person name="Andersson B."/>
            <person name="Romanha A.J."/>
            <person name="Steindel M."/>
            <person name="de Vasconcelos A.T."/>
            <person name="Grisard E.C."/>
        </authorList>
    </citation>
    <scope>NUCLEOTIDE SEQUENCE [LARGE SCALE GENOMIC DNA]</scope>
    <source>
        <strain evidence="2 3">SC58</strain>
    </source>
</reference>
<feature type="compositionally biased region" description="Polar residues" evidence="1">
    <location>
        <begin position="297"/>
        <end position="306"/>
    </location>
</feature>
<feature type="compositionally biased region" description="Basic residues" evidence="1">
    <location>
        <begin position="178"/>
        <end position="191"/>
    </location>
</feature>
<feature type="compositionally biased region" description="Polar residues" evidence="1">
    <location>
        <begin position="150"/>
        <end position="159"/>
    </location>
</feature>
<dbReference type="EMBL" id="AUPL01005724">
    <property type="protein sequence ID" value="ESL06599.1"/>
    <property type="molecule type" value="Genomic_DNA"/>
</dbReference>
<dbReference type="AlphaFoldDB" id="A0A061IVC3"/>
<evidence type="ECO:0000313" key="3">
    <source>
        <dbReference type="Proteomes" id="UP000031737"/>
    </source>
</evidence>
<feature type="region of interest" description="Disordered" evidence="1">
    <location>
        <begin position="274"/>
        <end position="306"/>
    </location>
</feature>
<gene>
    <name evidence="2" type="ORF">TRSC58_05724</name>
</gene>
<dbReference type="VEuPathDB" id="TriTrypDB:TRSC58_05724"/>
<organism evidence="2 3">
    <name type="scientific">Trypanosoma rangeli SC58</name>
    <dbReference type="NCBI Taxonomy" id="429131"/>
    <lineage>
        <taxon>Eukaryota</taxon>
        <taxon>Discoba</taxon>
        <taxon>Euglenozoa</taxon>
        <taxon>Kinetoplastea</taxon>
        <taxon>Metakinetoplastina</taxon>
        <taxon>Trypanosomatida</taxon>
        <taxon>Trypanosomatidae</taxon>
        <taxon>Trypanosoma</taxon>
        <taxon>Herpetosoma</taxon>
    </lineage>
</organism>
<accession>A0A061IVC3</accession>
<name>A0A061IVC3_TRYRA</name>
<protein>
    <submittedName>
        <fullName evidence="2">Uncharacterized protein</fullName>
    </submittedName>
</protein>
<dbReference type="OrthoDB" id="249326at2759"/>
<evidence type="ECO:0000313" key="2">
    <source>
        <dbReference type="EMBL" id="ESL06599.1"/>
    </source>
</evidence>
<dbReference type="Proteomes" id="UP000031737">
    <property type="component" value="Unassembled WGS sequence"/>
</dbReference>
<keyword evidence="3" id="KW-1185">Reference proteome</keyword>
<sequence>MQKLGVGSGQSLSQLSSSLSLQAEPASGKTFVARAVELLASAREDGGFSGTLRYYDLRLLLQRLGCAWDQERLDDCWYDMVRGRPASVVEDMPWVAQCIYEHLRGVRVEFPTRTPSTHLCDDVRALTSQRDEPDRLAAAAGISQPDPLHTRSSQLQVSKPTHDPEKQPEPSQEAVPSRRQRGRLEKKRHPTITREACFASPTLSSVRRAPPTSVPAQRKQAGEASPRRRRTSSLKATTGEVFRRLIEDADRRRSRASSPSPTLTLPVAETRGGMVTPANAQTGPADRLPSATRISRHSSPTAQNWNKPTKSYAAKLAPEPAFVDRLEAAAPTPYVERRDPLGPSTYVPSGYVEAVARLRRFAASRNHRQFVDSLRATTPVSAATGAAVERAPILRLPVSGSVEGRTCTVDVRLAAPVRSHRLMVPQDVPYDDPSRVLIQNFLRGCRVRSGG</sequence>
<feature type="region of interest" description="Disordered" evidence="1">
    <location>
        <begin position="140"/>
        <end position="234"/>
    </location>
</feature>
<evidence type="ECO:0000256" key="1">
    <source>
        <dbReference type="SAM" id="MobiDB-lite"/>
    </source>
</evidence>
<comment type="caution">
    <text evidence="2">The sequence shown here is derived from an EMBL/GenBank/DDBJ whole genome shotgun (WGS) entry which is preliminary data.</text>
</comment>
<proteinExistence type="predicted"/>